<evidence type="ECO:0000256" key="1">
    <source>
        <dbReference type="SAM" id="Coils"/>
    </source>
</evidence>
<reference evidence="2" key="1">
    <citation type="submission" date="2014-12" db="EMBL/GenBank/DDBJ databases">
        <title>Insight into the proteome of Arion vulgaris.</title>
        <authorList>
            <person name="Aradska J."/>
            <person name="Bulat T."/>
            <person name="Smidak R."/>
            <person name="Sarate P."/>
            <person name="Gangsoo J."/>
            <person name="Sialana F."/>
            <person name="Bilban M."/>
            <person name="Lubec G."/>
        </authorList>
    </citation>
    <scope>NUCLEOTIDE SEQUENCE</scope>
    <source>
        <tissue evidence="2">Skin</tissue>
    </source>
</reference>
<gene>
    <name evidence="2" type="primary">ORF85797</name>
</gene>
<keyword evidence="1" id="KW-0175">Coiled coil</keyword>
<feature type="non-terminal residue" evidence="2">
    <location>
        <position position="487"/>
    </location>
</feature>
<feature type="coiled-coil region" evidence="1">
    <location>
        <begin position="75"/>
        <end position="200"/>
    </location>
</feature>
<feature type="coiled-coil region" evidence="1">
    <location>
        <begin position="317"/>
        <end position="407"/>
    </location>
</feature>
<evidence type="ECO:0000313" key="2">
    <source>
        <dbReference type="EMBL" id="CEK73217.1"/>
    </source>
</evidence>
<organism evidence="2">
    <name type="scientific">Arion vulgaris</name>
    <dbReference type="NCBI Taxonomy" id="1028688"/>
    <lineage>
        <taxon>Eukaryota</taxon>
        <taxon>Metazoa</taxon>
        <taxon>Spiralia</taxon>
        <taxon>Lophotrochozoa</taxon>
        <taxon>Mollusca</taxon>
        <taxon>Gastropoda</taxon>
        <taxon>Heterobranchia</taxon>
        <taxon>Euthyneura</taxon>
        <taxon>Panpulmonata</taxon>
        <taxon>Eupulmonata</taxon>
        <taxon>Stylommatophora</taxon>
        <taxon>Helicina</taxon>
        <taxon>Arionoidea</taxon>
        <taxon>Arionidae</taxon>
        <taxon>Arion</taxon>
    </lineage>
</organism>
<accession>A0A0B6ZXY1</accession>
<protein>
    <submittedName>
        <fullName evidence="2">Uncharacterized protein</fullName>
    </submittedName>
</protein>
<feature type="coiled-coil region" evidence="1">
    <location>
        <begin position="436"/>
        <end position="481"/>
    </location>
</feature>
<proteinExistence type="predicted"/>
<dbReference type="SUPFAM" id="SSF57997">
    <property type="entry name" value="Tropomyosin"/>
    <property type="match status" value="1"/>
</dbReference>
<name>A0A0B6ZXY1_9EUPU</name>
<sequence>RLVEHLTVRKLDEETEEISKTADISKEEIEKLKQELSVGVSEKVELEKLVADMKEKNEETIMSMQRNFETLYVDRNEIEQKLNLSQEQVEKLESEKIALQKDLEVKGNTVDLLEDDMEKLRISRNELQNVLTDTDQRMALVVREKENLSTTLGNLEADIQILQTQKDEFEKRCVDFVLKIEVLQAQTEQRQNESESLTQNVDIVENSLLLLREIGESLGGASSNSLNQQKHEEVVLLKAEIEKAASRMETQEDEAHQHDYILENLLQRNNKICRMLCAQKIRCLEMEEIIVKHRLSLQDKNLKADAEESISAITQDRDDIIEKLTKEQNKAHDIEEQLLLKESELLELRNEVIAANQEKENYILQIEELRTSLASAVTEGNKMEAQFENVIEKFADQENRLLEKEAEIGRCSEEINKLTAIKDSYVSASEEILKSKEDLEQHILQLVVEKETLTSQFAAEKEALISQLAAEKETISQLEVEKEKLSQ</sequence>
<dbReference type="EMBL" id="HACG01026352">
    <property type="protein sequence ID" value="CEK73217.1"/>
    <property type="molecule type" value="Transcribed_RNA"/>
</dbReference>
<dbReference type="AlphaFoldDB" id="A0A0B6ZXY1"/>
<feature type="non-terminal residue" evidence="2">
    <location>
        <position position="1"/>
    </location>
</feature>
<feature type="coiled-coil region" evidence="1">
    <location>
        <begin position="227"/>
        <end position="254"/>
    </location>
</feature>